<name>A0A1E2V5I4_9GAMM</name>
<keyword evidence="1" id="KW-0472">Membrane</keyword>
<sequence>MRFRHRLKQRSRPSLRVQQGNVAPFAILTIAGGLMATAYVMDTSRMSDNSAQLKRATDAAVLAVGQERMLDSDRPMAELQTLAEGYISHNLGMDQALADNVSLDKVTLTTTSDDDNFQRYTVSAQFQAESPLLGAATQTLKVASTAEVRSRPTEIAVVIPSTLSESNGDIAALKRLGKYLNQALLKESNQVWLSLVPYSQAVNIYSDEDSQRLQRWAAPGATTPSELKTLFQSGKASSLADPRIPDRRANLLCMYRGLAAGENFDWDQPPAGQFRIYYRHDLPENGSPGAPPISWTGPNPDLGGEGAEDTRWMVADKGCPNAALLPLTQDPQAVESRLDQLSPRFNVNYAIAMSWAGASLSPNMRGSDGWGDPEHPLEFNASGQSDNQKIIIMLANTTGKWFDTDAYNFNPGEGSGETGTEGAINFARQRFIDLCRSFQSRGLKFFFIGVRPGDPEDFGRQLFDQVAGPGLQICTAKGGDFQFVDAENFATGEDQVQNQLDQILNDIQLNNSIRLVE</sequence>
<dbReference type="AlphaFoldDB" id="A0A1E2V5I4"/>
<accession>A0A1E2V5I4</accession>
<dbReference type="STRING" id="197479.BFW38_00595"/>
<dbReference type="RefSeq" id="WP_068996644.1">
    <property type="nucleotide sequence ID" value="NZ_MDTQ01000001.1"/>
</dbReference>
<keyword evidence="1" id="KW-1133">Transmembrane helix</keyword>
<evidence type="ECO:0000313" key="3">
    <source>
        <dbReference type="EMBL" id="ODC02260.1"/>
    </source>
</evidence>
<proteinExistence type="predicted"/>
<evidence type="ECO:0000313" key="4">
    <source>
        <dbReference type="Proteomes" id="UP000094291"/>
    </source>
</evidence>
<protein>
    <recommendedName>
        <fullName evidence="2">Putative Flp pilus-assembly TadG-like N-terminal domain-containing protein</fullName>
    </recommendedName>
</protein>
<gene>
    <name evidence="3" type="ORF">BFW38_00595</name>
</gene>
<evidence type="ECO:0000256" key="1">
    <source>
        <dbReference type="SAM" id="Phobius"/>
    </source>
</evidence>
<dbReference type="Pfam" id="PF13400">
    <property type="entry name" value="Tad"/>
    <property type="match status" value="1"/>
</dbReference>
<dbReference type="OrthoDB" id="8624254at2"/>
<feature type="domain" description="Putative Flp pilus-assembly TadG-like N-terminal" evidence="2">
    <location>
        <begin position="20"/>
        <end position="66"/>
    </location>
</feature>
<keyword evidence="1" id="KW-0812">Transmembrane</keyword>
<feature type="transmembrane region" description="Helical" evidence="1">
    <location>
        <begin position="21"/>
        <end position="41"/>
    </location>
</feature>
<dbReference type="InterPro" id="IPR028087">
    <property type="entry name" value="Tad_N"/>
</dbReference>
<evidence type="ECO:0000259" key="2">
    <source>
        <dbReference type="Pfam" id="PF13400"/>
    </source>
</evidence>
<organism evidence="3 4">
    <name type="scientific">Terasakiispira papahanaumokuakeensis</name>
    <dbReference type="NCBI Taxonomy" id="197479"/>
    <lineage>
        <taxon>Bacteria</taxon>
        <taxon>Pseudomonadati</taxon>
        <taxon>Pseudomonadota</taxon>
        <taxon>Gammaproteobacteria</taxon>
        <taxon>Oceanospirillales</taxon>
        <taxon>Terasakiispira</taxon>
    </lineage>
</organism>
<comment type="caution">
    <text evidence="3">The sequence shown here is derived from an EMBL/GenBank/DDBJ whole genome shotgun (WGS) entry which is preliminary data.</text>
</comment>
<dbReference type="Proteomes" id="UP000094291">
    <property type="component" value="Unassembled WGS sequence"/>
</dbReference>
<dbReference type="EMBL" id="MDTQ01000001">
    <property type="protein sequence ID" value="ODC02260.1"/>
    <property type="molecule type" value="Genomic_DNA"/>
</dbReference>
<keyword evidence="4" id="KW-1185">Reference proteome</keyword>
<reference evidence="3 4" key="1">
    <citation type="submission" date="2016-08" db="EMBL/GenBank/DDBJ databases">
        <authorList>
            <person name="Seilhamer J.J."/>
        </authorList>
    </citation>
    <scope>NUCLEOTIDE SEQUENCE [LARGE SCALE GENOMIC DNA]</scope>
    <source>
        <strain evidence="3 4">PH27A</strain>
    </source>
</reference>